<comment type="caution">
    <text evidence="2">The sequence shown here is derived from an EMBL/GenBank/DDBJ whole genome shotgun (WGS) entry which is preliminary data.</text>
</comment>
<dbReference type="GO" id="GO:0016757">
    <property type="term" value="F:glycosyltransferase activity"/>
    <property type="evidence" value="ECO:0007669"/>
    <property type="project" value="InterPro"/>
</dbReference>
<dbReference type="Gene3D" id="3.40.50.2000">
    <property type="entry name" value="Glycogen Phosphorylase B"/>
    <property type="match status" value="1"/>
</dbReference>
<dbReference type="EMBL" id="DRYU01000013">
    <property type="protein sequence ID" value="HHP92132.1"/>
    <property type="molecule type" value="Genomic_DNA"/>
</dbReference>
<sequence>MKLGVLARNLFIDWFGGSTRTNRGLLIEVVKVRRKFSVELIPVVDEVYWTIKKGKVCRDVVNKWANFYKEHGLLVNERLLKQYIGGNLHRDITSIYKRELMEYDILYDPILIPTADPGLTQIQQIVNPVHVDLIYLKQTGGKLMVLLIGTPDIPLRYNWLLKFTVNYGFLSPKEVMGLTLFIARSKSLISALAKFRDRVLLLSPSPGALKNINATNEFRSVSFYPFYAVDERVLTISTGKKEDYLVFFSRGDVTKGIFEIPKILKLMRRYGCAYKLKIVSGFASERIKRIFLRLVDLYGVKDLIELSGVTGYVSDNNKIDMFNAVSKALLTLNPSHADVIPNVVIESLFLRTPVLMYDILGPYEAFKGAKAIFFTPEFDTKKIALAACNLLENYNINVLFNDEKTKEIIELHKDWRLISNRFISLVIDFYENKALIS</sequence>
<accession>A0A7J3YUZ3</accession>
<dbReference type="Pfam" id="PF00534">
    <property type="entry name" value="Glycos_transf_1"/>
    <property type="match status" value="1"/>
</dbReference>
<evidence type="ECO:0000313" key="2">
    <source>
        <dbReference type="EMBL" id="HHP92132.1"/>
    </source>
</evidence>
<protein>
    <submittedName>
        <fullName evidence="2">Glycosyltransferase family 1 protein</fullName>
    </submittedName>
</protein>
<dbReference type="SUPFAM" id="SSF53756">
    <property type="entry name" value="UDP-Glycosyltransferase/glycogen phosphorylase"/>
    <property type="match status" value="1"/>
</dbReference>
<keyword evidence="2" id="KW-0808">Transferase</keyword>
<proteinExistence type="predicted"/>
<feature type="domain" description="Glycosyl transferase family 1" evidence="1">
    <location>
        <begin position="240"/>
        <end position="395"/>
    </location>
</feature>
<gene>
    <name evidence="2" type="ORF">ENM70_00670</name>
</gene>
<evidence type="ECO:0000259" key="1">
    <source>
        <dbReference type="Pfam" id="PF00534"/>
    </source>
</evidence>
<dbReference type="InterPro" id="IPR001296">
    <property type="entry name" value="Glyco_trans_1"/>
</dbReference>
<name>A0A7J3YUZ3_9CREN</name>
<organism evidence="2">
    <name type="scientific">Ignisphaera aggregans</name>
    <dbReference type="NCBI Taxonomy" id="334771"/>
    <lineage>
        <taxon>Archaea</taxon>
        <taxon>Thermoproteota</taxon>
        <taxon>Thermoprotei</taxon>
        <taxon>Desulfurococcales</taxon>
        <taxon>Desulfurococcaceae</taxon>
        <taxon>Ignisphaera</taxon>
    </lineage>
</organism>
<dbReference type="AlphaFoldDB" id="A0A7J3YUZ3"/>
<reference evidence="2" key="1">
    <citation type="journal article" date="2020" name="mSystems">
        <title>Genome- and Community-Level Interaction Insights into Carbon Utilization and Element Cycling Functions of Hydrothermarchaeota in Hydrothermal Sediment.</title>
        <authorList>
            <person name="Zhou Z."/>
            <person name="Liu Y."/>
            <person name="Xu W."/>
            <person name="Pan J."/>
            <person name="Luo Z.H."/>
            <person name="Li M."/>
        </authorList>
    </citation>
    <scope>NUCLEOTIDE SEQUENCE [LARGE SCALE GENOMIC DNA]</scope>
    <source>
        <strain evidence="2">SpSt-1109</strain>
    </source>
</reference>